<dbReference type="Gene3D" id="3.20.10.10">
    <property type="entry name" value="D-amino Acid Aminotransferase, subunit A, domain 2"/>
    <property type="match status" value="1"/>
</dbReference>
<evidence type="ECO:0000256" key="7">
    <source>
        <dbReference type="ARBA" id="ARBA00035633"/>
    </source>
</evidence>
<evidence type="ECO:0000313" key="11">
    <source>
        <dbReference type="EMBL" id="KHT44200.1"/>
    </source>
</evidence>
<evidence type="ECO:0000256" key="5">
    <source>
        <dbReference type="ARBA" id="ARBA00022909"/>
    </source>
</evidence>
<dbReference type="GO" id="GO:0008153">
    <property type="term" value="P:4-aminobenzoate biosynthetic process"/>
    <property type="evidence" value="ECO:0007669"/>
    <property type="project" value="UniProtKB-UniRule"/>
</dbReference>
<comment type="catalytic activity">
    <reaction evidence="9">
        <text>4-amino-4-deoxychorismate = 4-aminobenzoate + pyruvate + H(+)</text>
        <dbReference type="Rhea" id="RHEA:16201"/>
        <dbReference type="ChEBI" id="CHEBI:15361"/>
        <dbReference type="ChEBI" id="CHEBI:15378"/>
        <dbReference type="ChEBI" id="CHEBI:17836"/>
        <dbReference type="ChEBI" id="CHEBI:58406"/>
        <dbReference type="EC" id="4.1.3.38"/>
    </reaction>
</comment>
<comment type="pathway">
    <text evidence="7">Cofactor biosynthesis; tetrahydrofolate biosynthesis; 4-aminobenzoate from chorismate: step 2/2.</text>
</comment>
<evidence type="ECO:0000256" key="9">
    <source>
        <dbReference type="ARBA" id="ARBA00049529"/>
    </source>
</evidence>
<protein>
    <recommendedName>
        <fullName evidence="8 10">Aminodeoxychorismate lyase</fullName>
        <ecNumber evidence="8 10">4.1.3.38</ecNumber>
    </recommendedName>
</protein>
<keyword evidence="5" id="KW-0289">Folate biosynthesis</keyword>
<dbReference type="EC" id="4.1.3.38" evidence="8 10"/>
<comment type="subunit">
    <text evidence="3">Homodimer.</text>
</comment>
<dbReference type="SUPFAM" id="SSF56752">
    <property type="entry name" value="D-aminoacid aminotransferase-like PLP-dependent enzymes"/>
    <property type="match status" value="1"/>
</dbReference>
<dbReference type="PANTHER" id="PTHR42743">
    <property type="entry name" value="AMINO-ACID AMINOTRANSFERASE"/>
    <property type="match status" value="1"/>
</dbReference>
<dbReference type="Proteomes" id="UP000031197">
    <property type="component" value="Unassembled WGS sequence"/>
</dbReference>
<comment type="cofactor">
    <cofactor evidence="1">
        <name>pyridoxal 5'-phosphate</name>
        <dbReference type="ChEBI" id="CHEBI:597326"/>
    </cofactor>
</comment>
<dbReference type="AlphaFoldDB" id="A0A0B3XXR5"/>
<comment type="caution">
    <text evidence="11">The sequence shown here is derived from an EMBL/GenBank/DDBJ whole genome shotgun (WGS) entry which is preliminary data.</text>
</comment>
<reference evidence="11 12" key="1">
    <citation type="submission" date="2014-12" db="EMBL/GenBank/DDBJ databases">
        <title>Genome sequencing of Alteromonas marina AD001.</title>
        <authorList>
            <person name="Adrian T.G.S."/>
            <person name="Chan K.G."/>
        </authorList>
    </citation>
    <scope>NUCLEOTIDE SEQUENCE [LARGE SCALE GENOMIC DNA]</scope>
    <source>
        <strain evidence="11 12">AD001</strain>
    </source>
</reference>
<keyword evidence="6 11" id="KW-0456">Lyase</keyword>
<dbReference type="InterPro" id="IPR036038">
    <property type="entry name" value="Aminotransferase-like"/>
</dbReference>
<dbReference type="OrthoDB" id="9805628at2"/>
<evidence type="ECO:0000256" key="10">
    <source>
        <dbReference type="NCBIfam" id="TIGR03461"/>
    </source>
</evidence>
<dbReference type="EMBL" id="JWLW01000067">
    <property type="protein sequence ID" value="KHT44200.1"/>
    <property type="molecule type" value="Genomic_DNA"/>
</dbReference>
<gene>
    <name evidence="11" type="ORF">RJ41_18440</name>
</gene>
<organism evidence="11 12">
    <name type="scientific">Alteromonas marina</name>
    <dbReference type="NCBI Taxonomy" id="203795"/>
    <lineage>
        <taxon>Bacteria</taxon>
        <taxon>Pseudomonadati</taxon>
        <taxon>Pseudomonadota</taxon>
        <taxon>Gammaproteobacteria</taxon>
        <taxon>Alteromonadales</taxon>
        <taxon>Alteromonadaceae</taxon>
        <taxon>Alteromonas/Salinimonas group</taxon>
        <taxon>Alteromonas</taxon>
    </lineage>
</organism>
<dbReference type="PANTHER" id="PTHR42743:SF2">
    <property type="entry name" value="AMINODEOXYCHORISMATE LYASE"/>
    <property type="match status" value="1"/>
</dbReference>
<dbReference type="GO" id="GO:0046656">
    <property type="term" value="P:folic acid biosynthetic process"/>
    <property type="evidence" value="ECO:0007669"/>
    <property type="project" value="UniProtKB-KW"/>
</dbReference>
<dbReference type="InterPro" id="IPR001544">
    <property type="entry name" value="Aminotrans_IV"/>
</dbReference>
<dbReference type="Pfam" id="PF01063">
    <property type="entry name" value="Aminotran_4"/>
    <property type="match status" value="1"/>
</dbReference>
<evidence type="ECO:0000256" key="1">
    <source>
        <dbReference type="ARBA" id="ARBA00001933"/>
    </source>
</evidence>
<dbReference type="InterPro" id="IPR043131">
    <property type="entry name" value="BCAT-like_N"/>
</dbReference>
<evidence type="ECO:0000256" key="8">
    <source>
        <dbReference type="ARBA" id="ARBA00035676"/>
    </source>
</evidence>
<evidence type="ECO:0000256" key="4">
    <source>
        <dbReference type="ARBA" id="ARBA00022898"/>
    </source>
</evidence>
<dbReference type="GO" id="GO:0005829">
    <property type="term" value="C:cytosol"/>
    <property type="evidence" value="ECO:0007669"/>
    <property type="project" value="TreeGrafter"/>
</dbReference>
<dbReference type="InterPro" id="IPR017824">
    <property type="entry name" value="Aminodeoxychorismate_lyase_IV"/>
</dbReference>
<evidence type="ECO:0000256" key="2">
    <source>
        <dbReference type="ARBA" id="ARBA00009320"/>
    </source>
</evidence>
<sequence>MRIIPSATPISSSDRAFNYGDGVFTTLLVDEHKVQLLPYHISRLEHDAAAIKLNIDICALEAAIAEQVKTIKSGSGDNASPKYVLKVHVSGGQAGRGYARSEDSEALVRFSQHPYPVHYDSLANEGATVICAQTRLAIQPLLAGIKHMNRLEQVLVKHEVDDAGAHDAIVCDTQDNIIEASAGNVFFYLNEQWYTPSLKGSGVNGVVRQCLIDSLLNDNCSLHVGEYDLSYLRKASAVVITNALMGVMPVQKIQMPDFSYVDFDVRSDAIVALKTRLQTALQN</sequence>
<comment type="similarity">
    <text evidence="2">Belongs to the class-IV pyridoxal-phosphate-dependent aminotransferase family.</text>
</comment>
<dbReference type="Gene3D" id="3.30.470.10">
    <property type="match status" value="1"/>
</dbReference>
<proteinExistence type="inferred from homology"/>
<name>A0A0B3XXR5_9ALTE</name>
<keyword evidence="4" id="KW-0663">Pyridoxal phosphate</keyword>
<dbReference type="GO" id="GO:0008696">
    <property type="term" value="F:4-amino-4-deoxychorismate lyase activity"/>
    <property type="evidence" value="ECO:0007669"/>
    <property type="project" value="UniProtKB-UniRule"/>
</dbReference>
<accession>A0A0B3XXR5</accession>
<evidence type="ECO:0000313" key="12">
    <source>
        <dbReference type="Proteomes" id="UP000031197"/>
    </source>
</evidence>
<dbReference type="InterPro" id="IPR043132">
    <property type="entry name" value="BCAT-like_C"/>
</dbReference>
<dbReference type="RefSeq" id="WP_039223987.1">
    <property type="nucleotide sequence ID" value="NZ_JWLW01000067.1"/>
</dbReference>
<dbReference type="NCBIfam" id="TIGR03461">
    <property type="entry name" value="pabC_Proteo"/>
    <property type="match status" value="1"/>
</dbReference>
<dbReference type="GO" id="GO:0030170">
    <property type="term" value="F:pyridoxal phosphate binding"/>
    <property type="evidence" value="ECO:0007669"/>
    <property type="project" value="InterPro"/>
</dbReference>
<dbReference type="InterPro" id="IPR050571">
    <property type="entry name" value="Class-IV_PLP-Dep_Aminotrnsfr"/>
</dbReference>
<evidence type="ECO:0000256" key="3">
    <source>
        <dbReference type="ARBA" id="ARBA00011738"/>
    </source>
</evidence>
<keyword evidence="12" id="KW-1185">Reference proteome</keyword>
<evidence type="ECO:0000256" key="6">
    <source>
        <dbReference type="ARBA" id="ARBA00023239"/>
    </source>
</evidence>